<reference evidence="2" key="2">
    <citation type="submission" date="2020-05" db="UniProtKB">
        <authorList>
            <consortium name="EnsemblMetazoa"/>
        </authorList>
    </citation>
    <scope>IDENTIFICATION</scope>
    <source>
        <strain evidence="2">wikel</strain>
    </source>
</reference>
<dbReference type="PaxDb" id="6945-B7P224"/>
<dbReference type="InterPro" id="IPR001611">
    <property type="entry name" value="Leu-rich_rpt"/>
</dbReference>
<evidence type="ECO:0000313" key="1">
    <source>
        <dbReference type="EMBL" id="EEC00646.1"/>
    </source>
</evidence>
<dbReference type="HOGENOM" id="CLU_386978_0_0_1"/>
<dbReference type="InterPro" id="IPR032675">
    <property type="entry name" value="LRR_dom_sf"/>
</dbReference>
<dbReference type="VEuPathDB" id="VectorBase:ISCI001292"/>
<dbReference type="OrthoDB" id="272549at2759"/>
<dbReference type="EnsemblMetazoa" id="ISCW001292-RA">
    <property type="protein sequence ID" value="ISCW001292-PA"/>
    <property type="gene ID" value="ISCW001292"/>
</dbReference>
<dbReference type="PANTHER" id="PTHR24114:SF50">
    <property type="entry name" value="RNI-LIKE PROTEIN"/>
    <property type="match status" value="1"/>
</dbReference>
<dbReference type="KEGG" id="isc:8023461"/>
<dbReference type="Pfam" id="PF13516">
    <property type="entry name" value="LRR_6"/>
    <property type="match status" value="3"/>
</dbReference>
<dbReference type="InParanoid" id="B7P224"/>
<dbReference type="InterPro" id="IPR052394">
    <property type="entry name" value="LRR-containing"/>
</dbReference>
<dbReference type="Gene3D" id="3.80.10.10">
    <property type="entry name" value="Ribonuclease Inhibitor"/>
    <property type="match status" value="3"/>
</dbReference>
<dbReference type="SUPFAM" id="SSF52047">
    <property type="entry name" value="RNI-like"/>
    <property type="match status" value="2"/>
</dbReference>
<name>B7P224_IXOSC</name>
<dbReference type="VEuPathDB" id="VectorBase:ISCW001292"/>
<dbReference type="AlphaFoldDB" id="B7P224"/>
<dbReference type="VEuPathDB" id="VectorBase:ISCP_016620"/>
<proteinExistence type="predicted"/>
<keyword evidence="3" id="KW-1185">Reference proteome</keyword>
<dbReference type="Proteomes" id="UP000001555">
    <property type="component" value="Unassembled WGS sequence"/>
</dbReference>
<gene>
    <name evidence="2" type="primary">8023461</name>
    <name evidence="1" type="ORF">IscW_ISCW001292</name>
</gene>
<sequence>MQPPTSHEGLPTTACQVEHYFRQHGLDVARPCSAPRNSASTTEVRRCWILDSTAVWNRVLHAVSLELLEDSPGRLTLKTSVLYPPGVKDKSAVGAFLVATLLNDHRCVHHVEIRHMSHLMYNAGNVFDDVVLNEGIGQVTLTDQRPLHSELRNKASKLIMAVLMGDPRVLRFRTTYLSRTLRKTLREVIVCSTRLSELTLHDTRLVVHKIVRILEVVRYSTTITSLTLDKNNVFIKGSRGVADLLESNTSLVELSLRETVIDDEGATAIAGALKINKTLKRLNLASNEIFTDGVRDLSRALKKNTSLRVLDLERNTFGDQGVMYVADMLRVNVTLQELNLSNTKMTDYSLLKLVDSLKVNRTLRVLSVRHNVSRGRAMRELTYLLGINNTLTRLNCPSTYFVMTMTDFGDYMNSIRRSQAIDGLEIVVDNSAQTRKLSRMIKVGRTLRHLSVIRGDHCTLSPLLRALKENESVESLEIDFLFGGEIRALGSLLQETTTIRSVTLKYPVNMAGFISLMNGLAHNNSLWKFSLDCTMLKEGHCTEIARMLVSNETLNDLALRDAPAVEAGLPILAGALSMNQTLQQFAITYPTSNAAGLHVVECLRRNCSRMARAVEFVLAQVASKKSAEAFEAFRHNEFFVQRLAESAGGRQRAETLLREADHRILKNYFVITEVVKGALVCLRFPGSEHSMEIDSLDEYSLIEITSYLKISDVK</sequence>
<protein>
    <submittedName>
        <fullName evidence="1 2">Leucine rich repeat and NACHT domain-containing protein, putative</fullName>
    </submittedName>
</protein>
<reference evidence="1 3" key="1">
    <citation type="submission" date="2008-03" db="EMBL/GenBank/DDBJ databases">
        <title>Annotation of Ixodes scapularis.</title>
        <authorList>
            <consortium name="Ixodes scapularis Genome Project Consortium"/>
            <person name="Caler E."/>
            <person name="Hannick L.I."/>
            <person name="Bidwell S."/>
            <person name="Joardar V."/>
            <person name="Thiagarajan M."/>
            <person name="Amedeo P."/>
            <person name="Galinsky K.J."/>
            <person name="Schobel S."/>
            <person name="Inman J."/>
            <person name="Hostetler J."/>
            <person name="Miller J."/>
            <person name="Hammond M."/>
            <person name="Megy K."/>
            <person name="Lawson D."/>
            <person name="Kodira C."/>
            <person name="Sutton G."/>
            <person name="Meyer J."/>
            <person name="Hill C.A."/>
            <person name="Birren B."/>
            <person name="Nene V."/>
            <person name="Collins F."/>
            <person name="Alarcon-Chaidez F."/>
            <person name="Wikel S."/>
            <person name="Strausberg R."/>
        </authorList>
    </citation>
    <scope>NUCLEOTIDE SEQUENCE [LARGE SCALE GENOMIC DNA]</scope>
    <source>
        <strain evidence="3">Wikel</strain>
        <strain evidence="1">Wikel colony</strain>
    </source>
</reference>
<evidence type="ECO:0000313" key="2">
    <source>
        <dbReference type="EnsemblMetazoa" id="ISCW001292-PA"/>
    </source>
</evidence>
<dbReference type="SMART" id="SM00368">
    <property type="entry name" value="LRR_RI"/>
    <property type="match status" value="5"/>
</dbReference>
<dbReference type="EMBL" id="ABJB010673720">
    <property type="status" value="NOT_ANNOTATED_CDS"/>
    <property type="molecule type" value="Genomic_DNA"/>
</dbReference>
<organism>
    <name type="scientific">Ixodes scapularis</name>
    <name type="common">Black-legged tick</name>
    <name type="synonym">Deer tick</name>
    <dbReference type="NCBI Taxonomy" id="6945"/>
    <lineage>
        <taxon>Eukaryota</taxon>
        <taxon>Metazoa</taxon>
        <taxon>Ecdysozoa</taxon>
        <taxon>Arthropoda</taxon>
        <taxon>Chelicerata</taxon>
        <taxon>Arachnida</taxon>
        <taxon>Acari</taxon>
        <taxon>Parasitiformes</taxon>
        <taxon>Ixodida</taxon>
        <taxon>Ixodoidea</taxon>
        <taxon>Ixodidae</taxon>
        <taxon>Ixodinae</taxon>
        <taxon>Ixodes</taxon>
    </lineage>
</organism>
<dbReference type="PANTHER" id="PTHR24114">
    <property type="entry name" value="LEUCINE RICH REPEAT FAMILY PROTEIN"/>
    <property type="match status" value="1"/>
</dbReference>
<evidence type="ECO:0000313" key="3">
    <source>
        <dbReference type="Proteomes" id="UP000001555"/>
    </source>
</evidence>
<accession>B7P224</accession>
<dbReference type="EMBL" id="DS619908">
    <property type="protein sequence ID" value="EEC00646.1"/>
    <property type="molecule type" value="Genomic_DNA"/>
</dbReference>